<dbReference type="Proteomes" id="UP000675747">
    <property type="component" value="Unassembled WGS sequence"/>
</dbReference>
<dbReference type="GO" id="GO:0047989">
    <property type="term" value="F:hydroxybutyrate-dimer hydrolase activity"/>
    <property type="evidence" value="ECO:0007669"/>
    <property type="project" value="InterPro"/>
</dbReference>
<evidence type="ECO:0000313" key="3">
    <source>
        <dbReference type="EMBL" id="MBS7457573.1"/>
    </source>
</evidence>
<dbReference type="EMBL" id="JAGQFT020000006">
    <property type="protein sequence ID" value="MBS7457573.1"/>
    <property type="molecule type" value="Genomic_DNA"/>
</dbReference>
<evidence type="ECO:0000313" key="2">
    <source>
        <dbReference type="EMBL" id="MBR0563920.1"/>
    </source>
</evidence>
<dbReference type="SUPFAM" id="SSF53474">
    <property type="entry name" value="alpha/beta-Hydrolases"/>
    <property type="match status" value="2"/>
</dbReference>
<reference evidence="3 4" key="1">
    <citation type="journal article" date="2021" name="Microbiol. Resour. Announc.">
        <title>Draft Genome Sequence of Coralloluteibacterium stylophorae LMG 29479T.</title>
        <authorList>
            <person name="Karlyshev A.V."/>
            <person name="Kudryashova E.B."/>
            <person name="Ariskina E.V."/>
            <person name="Conroy A.P."/>
            <person name="Abidueva E.Y."/>
        </authorList>
    </citation>
    <scope>NUCLEOTIDE SEQUENCE [LARGE SCALE GENOMIC DNA]</scope>
    <source>
        <strain evidence="3 4">LMG 29479</strain>
    </source>
</reference>
<proteinExistence type="predicted"/>
<dbReference type="Gene3D" id="3.40.50.1820">
    <property type="entry name" value="alpha/beta hydrolase"/>
    <property type="match status" value="1"/>
</dbReference>
<keyword evidence="1" id="KW-0378">Hydrolase</keyword>
<sequence>MDPLEPLRVTRHAGGDDLLTAGLGEAGLRAATPPAFADPLAPTPAELRRRAIWSNWRGIADLAPGGGYGEFYGGFGAVSGTEYQTLATLPGARQPHRVLVQVPDGFDREARCLVVAASSGSRGIYGAIALAGAWGLPRGCAVVYTDKGAGTDYVDLATGQGPGIDGTLAGGDARAFAPTGAAAAGVAVKHAHSQDNPEADWGRHVRQAADIALQVLDRAFPAQAPHTPASVRTIAVGVSNGGGAVLRAAEEEGAWLDGVVAISPNVWPGDGGRPLYDYVTEAALLMPCALAAPAFADAPYAREEGAVTAASVARCASLAGRGTLSGADLHAQAAQAHARLRATGWSDAAIAAGALSSAFDLWRSVAATYASAYARAPAGAMPCGFRFDMTPPASTAADATRAAWWADASGIPPGAGVGLVEAPPPQGGDPALPGLLCLRALWTGDDPAAAAVRHGVAATRAALPRADLPVILVHGSDDGLIPEAFAGGAYARWAQANGRPLSYWRVDHAQHFDAFLGVPALGARYVPLMPYAYRALDAMWAHLSAGAALPGNAHLTPLPRGSIGGAPPPLTAEALRLPR</sequence>
<dbReference type="GO" id="GO:0005615">
    <property type="term" value="C:extracellular space"/>
    <property type="evidence" value="ECO:0007669"/>
    <property type="project" value="InterPro"/>
</dbReference>
<dbReference type="InterPro" id="IPR029058">
    <property type="entry name" value="AB_hydrolase_fold"/>
</dbReference>
<dbReference type="AlphaFoldDB" id="A0A8J7VVC2"/>
<reference evidence="2" key="2">
    <citation type="submission" date="2021-04" db="EMBL/GenBank/DDBJ databases">
        <authorList>
            <person name="Karlyshev A.V."/>
        </authorList>
    </citation>
    <scope>NUCLEOTIDE SEQUENCE</scope>
    <source>
        <strain evidence="2">LMG 29479</strain>
    </source>
</reference>
<accession>A0A8J7VVC2</accession>
<evidence type="ECO:0000256" key="1">
    <source>
        <dbReference type="ARBA" id="ARBA00022801"/>
    </source>
</evidence>
<dbReference type="GO" id="GO:0019605">
    <property type="term" value="P:butyrate metabolic process"/>
    <property type="evidence" value="ECO:0007669"/>
    <property type="project" value="InterPro"/>
</dbReference>
<protein>
    <submittedName>
        <fullName evidence="2">Hydrogenase</fullName>
    </submittedName>
</protein>
<name>A0A8J7VVC2_9GAMM</name>
<dbReference type="EMBL" id="JAGQFT010000200">
    <property type="protein sequence ID" value="MBR0563920.1"/>
    <property type="molecule type" value="Genomic_DNA"/>
</dbReference>
<keyword evidence="4" id="KW-1185">Reference proteome</keyword>
<organism evidence="2">
    <name type="scientific">Coralloluteibacterium stylophorae</name>
    <dbReference type="NCBI Taxonomy" id="1776034"/>
    <lineage>
        <taxon>Bacteria</taxon>
        <taxon>Pseudomonadati</taxon>
        <taxon>Pseudomonadota</taxon>
        <taxon>Gammaproteobacteria</taxon>
        <taxon>Lysobacterales</taxon>
        <taxon>Lysobacteraceae</taxon>
        <taxon>Coralloluteibacterium</taxon>
    </lineage>
</organism>
<gene>
    <name evidence="3" type="ORF">KB893_010545</name>
    <name evidence="2" type="ORF">KB893_15585</name>
</gene>
<evidence type="ECO:0000313" key="4">
    <source>
        <dbReference type="Proteomes" id="UP000675747"/>
    </source>
</evidence>
<comment type="caution">
    <text evidence="2">The sequence shown here is derived from an EMBL/GenBank/DDBJ whole genome shotgun (WGS) entry which is preliminary data.</text>
</comment>
<dbReference type="InterPro" id="IPR016582">
    <property type="entry name" value="OHBut_olig_hydro_put"/>
</dbReference>
<dbReference type="Pfam" id="PF10605">
    <property type="entry name" value="3HBOH"/>
    <property type="match status" value="1"/>
</dbReference>